<dbReference type="Proteomes" id="UP000494170">
    <property type="component" value="Unassembled WGS sequence"/>
</dbReference>
<sequence length="51" mass="5646">MRWPGGGVLRGAVPLFHRWIDGSIGRNSTMQMMETTEGMRGAAARTEGRVR</sequence>
<proteinExistence type="predicted"/>
<gene>
    <name evidence="1" type="ORF">BLA6863_01837</name>
</gene>
<evidence type="ECO:0000313" key="1">
    <source>
        <dbReference type="EMBL" id="VWB41337.1"/>
    </source>
</evidence>
<accession>A0A6P2JBF3</accession>
<dbReference type="AlphaFoldDB" id="A0A6P2JBF3"/>
<reference evidence="1 2" key="1">
    <citation type="submission" date="2019-09" db="EMBL/GenBank/DDBJ databases">
        <authorList>
            <person name="Depoorter E."/>
        </authorList>
    </citation>
    <scope>NUCLEOTIDE SEQUENCE [LARGE SCALE GENOMIC DNA]</scope>
    <source>
        <strain evidence="1">LMG 6863</strain>
    </source>
</reference>
<evidence type="ECO:0000313" key="2">
    <source>
        <dbReference type="Proteomes" id="UP000494170"/>
    </source>
</evidence>
<organism evidence="1 2">
    <name type="scientific">Burkholderia lata (strain ATCC 17760 / DSM 23089 / LMG 22485 / NCIMB 9086 / R18194 / 383)</name>
    <dbReference type="NCBI Taxonomy" id="482957"/>
    <lineage>
        <taxon>Bacteria</taxon>
        <taxon>Pseudomonadati</taxon>
        <taxon>Pseudomonadota</taxon>
        <taxon>Betaproteobacteria</taxon>
        <taxon>Burkholderiales</taxon>
        <taxon>Burkholderiaceae</taxon>
        <taxon>Burkholderia</taxon>
        <taxon>Burkholderia cepacia complex</taxon>
    </lineage>
</organism>
<name>A0A6P2JBF3_BURL3</name>
<dbReference type="EMBL" id="CABVPY010000009">
    <property type="protein sequence ID" value="VWB41337.1"/>
    <property type="molecule type" value="Genomic_DNA"/>
</dbReference>
<protein>
    <submittedName>
        <fullName evidence="1">Uncharacterized protein</fullName>
    </submittedName>
</protein>